<dbReference type="PANTHER" id="PTHR35011:SF2">
    <property type="entry name" value="2,3-DIKETO-L-GULONATE TRAP TRANSPORTER SMALL PERMEASE PROTEIN YIAM"/>
    <property type="match status" value="1"/>
</dbReference>
<keyword evidence="4 9" id="KW-0997">Cell inner membrane</keyword>
<feature type="transmembrane region" description="Helical" evidence="9">
    <location>
        <begin position="43"/>
        <end position="65"/>
    </location>
</feature>
<evidence type="ECO:0000256" key="8">
    <source>
        <dbReference type="ARBA" id="ARBA00038436"/>
    </source>
</evidence>
<dbReference type="Proteomes" id="UP000250079">
    <property type="component" value="Chromosome"/>
</dbReference>
<keyword evidence="7 9" id="KW-0472">Membrane</keyword>
<feature type="transmembrane region" description="Helical" evidence="9">
    <location>
        <begin position="7"/>
        <end position="31"/>
    </location>
</feature>
<dbReference type="GO" id="GO:0022857">
    <property type="term" value="F:transmembrane transporter activity"/>
    <property type="evidence" value="ECO:0007669"/>
    <property type="project" value="UniProtKB-UniRule"/>
</dbReference>
<keyword evidence="12" id="KW-1185">Reference proteome</keyword>
<dbReference type="AlphaFoldDB" id="A0A2Z2NYA7"/>
<comment type="function">
    <text evidence="9">Part of the tripartite ATP-independent periplasmic (TRAP) transport system.</text>
</comment>
<organism evidence="11 12">
    <name type="scientific">Granulosicoccus antarcticus IMCC3135</name>
    <dbReference type="NCBI Taxonomy" id="1192854"/>
    <lineage>
        <taxon>Bacteria</taxon>
        <taxon>Pseudomonadati</taxon>
        <taxon>Pseudomonadota</taxon>
        <taxon>Gammaproteobacteria</taxon>
        <taxon>Chromatiales</taxon>
        <taxon>Granulosicoccaceae</taxon>
        <taxon>Granulosicoccus</taxon>
    </lineage>
</organism>
<gene>
    <name evidence="11" type="primary">yiaM_3</name>
    <name evidence="11" type="ORF">IMCC3135_31175</name>
</gene>
<keyword evidence="3" id="KW-1003">Cell membrane</keyword>
<dbReference type="GO" id="GO:0015740">
    <property type="term" value="P:C4-dicarboxylate transport"/>
    <property type="evidence" value="ECO:0007669"/>
    <property type="project" value="TreeGrafter"/>
</dbReference>
<dbReference type="KEGG" id="gai:IMCC3135_31175"/>
<dbReference type="OrthoDB" id="2085311at2"/>
<evidence type="ECO:0000256" key="2">
    <source>
        <dbReference type="ARBA" id="ARBA00022448"/>
    </source>
</evidence>
<protein>
    <recommendedName>
        <fullName evidence="9">TRAP transporter small permease protein</fullName>
    </recommendedName>
</protein>
<dbReference type="EMBL" id="CP018632">
    <property type="protein sequence ID" value="ASJ76283.1"/>
    <property type="molecule type" value="Genomic_DNA"/>
</dbReference>
<evidence type="ECO:0000256" key="4">
    <source>
        <dbReference type="ARBA" id="ARBA00022519"/>
    </source>
</evidence>
<evidence type="ECO:0000256" key="1">
    <source>
        <dbReference type="ARBA" id="ARBA00004429"/>
    </source>
</evidence>
<dbReference type="GO" id="GO:0005886">
    <property type="term" value="C:plasma membrane"/>
    <property type="evidence" value="ECO:0007669"/>
    <property type="project" value="UniProtKB-SubCell"/>
</dbReference>
<name>A0A2Z2NYA7_9GAMM</name>
<dbReference type="InterPro" id="IPR055348">
    <property type="entry name" value="DctQ"/>
</dbReference>
<evidence type="ECO:0000256" key="7">
    <source>
        <dbReference type="ARBA" id="ARBA00023136"/>
    </source>
</evidence>
<evidence type="ECO:0000256" key="6">
    <source>
        <dbReference type="ARBA" id="ARBA00022989"/>
    </source>
</evidence>
<feature type="domain" description="Tripartite ATP-independent periplasmic transporters DctQ component" evidence="10">
    <location>
        <begin position="24"/>
        <end position="151"/>
    </location>
</feature>
<feature type="transmembrane region" description="Helical" evidence="9">
    <location>
        <begin position="127"/>
        <end position="145"/>
    </location>
</feature>
<evidence type="ECO:0000256" key="9">
    <source>
        <dbReference type="RuleBase" id="RU369079"/>
    </source>
</evidence>
<dbReference type="Pfam" id="PF04290">
    <property type="entry name" value="DctQ"/>
    <property type="match status" value="1"/>
</dbReference>
<sequence length="165" mass="18107">MQRLIRVLLTLETTVAGVATAGVVLCVIWGVFTRYITAQPAVWTAELSGILFTWIVFLGATAAFHDDQHIRVSLLVDILPIRARRVIRVLVDLLMIAFLIYAAWLSYLMMLKGATRPSPILRIPFSLVYLAPLLGFGLMAFNALLRLVGLVPDINNSDAGSEGAL</sequence>
<reference evidence="11 12" key="1">
    <citation type="submission" date="2016-12" db="EMBL/GenBank/DDBJ databases">
        <authorList>
            <person name="Song W.-J."/>
            <person name="Kurnit D.M."/>
        </authorList>
    </citation>
    <scope>NUCLEOTIDE SEQUENCE [LARGE SCALE GENOMIC DNA]</scope>
    <source>
        <strain evidence="11 12">IMCC3135</strain>
    </source>
</reference>
<evidence type="ECO:0000256" key="5">
    <source>
        <dbReference type="ARBA" id="ARBA00022692"/>
    </source>
</evidence>
<evidence type="ECO:0000313" key="11">
    <source>
        <dbReference type="EMBL" id="ASJ76283.1"/>
    </source>
</evidence>
<dbReference type="PANTHER" id="PTHR35011">
    <property type="entry name" value="2,3-DIKETO-L-GULONATE TRAP TRANSPORTER SMALL PERMEASE PROTEIN YIAM"/>
    <property type="match status" value="1"/>
</dbReference>
<accession>A0A2Z2NYA7</accession>
<dbReference type="RefSeq" id="WP_157736422.1">
    <property type="nucleotide sequence ID" value="NZ_CP018632.1"/>
</dbReference>
<keyword evidence="5 9" id="KW-0812">Transmembrane</keyword>
<keyword evidence="6 9" id="KW-1133">Transmembrane helix</keyword>
<evidence type="ECO:0000313" key="12">
    <source>
        <dbReference type="Proteomes" id="UP000250079"/>
    </source>
</evidence>
<comment type="subcellular location">
    <subcellularLocation>
        <location evidence="1 9">Cell inner membrane</location>
        <topology evidence="1 9">Multi-pass membrane protein</topology>
    </subcellularLocation>
</comment>
<proteinExistence type="inferred from homology"/>
<feature type="transmembrane region" description="Helical" evidence="9">
    <location>
        <begin position="86"/>
        <end position="107"/>
    </location>
</feature>
<dbReference type="InterPro" id="IPR007387">
    <property type="entry name" value="TRAP_DctQ"/>
</dbReference>
<evidence type="ECO:0000256" key="3">
    <source>
        <dbReference type="ARBA" id="ARBA00022475"/>
    </source>
</evidence>
<evidence type="ECO:0000259" key="10">
    <source>
        <dbReference type="Pfam" id="PF04290"/>
    </source>
</evidence>
<comment type="similarity">
    <text evidence="8 9">Belongs to the TRAP transporter small permease family.</text>
</comment>
<keyword evidence="2 9" id="KW-0813">Transport</keyword>
<comment type="subunit">
    <text evidence="9">The complex comprises the extracytoplasmic solute receptor protein and the two transmembrane proteins.</text>
</comment>